<proteinExistence type="predicted"/>
<organism evidence="1 2">
    <name type="scientific">Araneus ventricosus</name>
    <name type="common">Orbweaver spider</name>
    <name type="synonym">Epeira ventricosa</name>
    <dbReference type="NCBI Taxonomy" id="182803"/>
    <lineage>
        <taxon>Eukaryota</taxon>
        <taxon>Metazoa</taxon>
        <taxon>Ecdysozoa</taxon>
        <taxon>Arthropoda</taxon>
        <taxon>Chelicerata</taxon>
        <taxon>Arachnida</taxon>
        <taxon>Araneae</taxon>
        <taxon>Araneomorphae</taxon>
        <taxon>Entelegynae</taxon>
        <taxon>Araneoidea</taxon>
        <taxon>Araneidae</taxon>
        <taxon>Araneus</taxon>
    </lineage>
</organism>
<dbReference type="Proteomes" id="UP000499080">
    <property type="component" value="Unassembled WGS sequence"/>
</dbReference>
<name>A0A4Y2RKV1_ARAVE</name>
<sequence length="138" mass="15691">MAQKSLNEKVQELTVYKASGGANQSKAKEQWAFRENVSSMGESRKVPRRGFLRCLHLYTLVRLVVTSLGNMEHILYISSSNRDIEKIIVLAGIFDLSPKWSPRSGVQAWHLPVIYTYPCKTLFKTVRLRLPGIDIPCL</sequence>
<dbReference type="AlphaFoldDB" id="A0A4Y2RKV1"/>
<reference evidence="1 2" key="1">
    <citation type="journal article" date="2019" name="Sci. Rep.">
        <title>Orb-weaving spider Araneus ventricosus genome elucidates the spidroin gene catalogue.</title>
        <authorList>
            <person name="Kono N."/>
            <person name="Nakamura H."/>
            <person name="Ohtoshi R."/>
            <person name="Moran D.A.P."/>
            <person name="Shinohara A."/>
            <person name="Yoshida Y."/>
            <person name="Fujiwara M."/>
            <person name="Mori M."/>
            <person name="Tomita M."/>
            <person name="Arakawa K."/>
        </authorList>
    </citation>
    <scope>NUCLEOTIDE SEQUENCE [LARGE SCALE GENOMIC DNA]</scope>
</reference>
<evidence type="ECO:0000313" key="2">
    <source>
        <dbReference type="Proteomes" id="UP000499080"/>
    </source>
</evidence>
<accession>A0A4Y2RKV1</accession>
<dbReference type="EMBL" id="BGPR01017535">
    <property type="protein sequence ID" value="GBN76442.1"/>
    <property type="molecule type" value="Genomic_DNA"/>
</dbReference>
<protein>
    <submittedName>
        <fullName evidence="1">Uncharacterized protein</fullName>
    </submittedName>
</protein>
<keyword evidence="2" id="KW-1185">Reference proteome</keyword>
<evidence type="ECO:0000313" key="1">
    <source>
        <dbReference type="EMBL" id="GBN76442.1"/>
    </source>
</evidence>
<comment type="caution">
    <text evidence="1">The sequence shown here is derived from an EMBL/GenBank/DDBJ whole genome shotgun (WGS) entry which is preliminary data.</text>
</comment>
<gene>
    <name evidence="1" type="ORF">AVEN_170551_1</name>
</gene>